<dbReference type="RefSeq" id="WP_206728523.1">
    <property type="nucleotide sequence ID" value="NZ_CP071090.1"/>
</dbReference>
<organism evidence="1 2">
    <name type="scientific">Pyxidicoccus parkwayensis</name>
    <dbReference type="NCBI Taxonomy" id="2813578"/>
    <lineage>
        <taxon>Bacteria</taxon>
        <taxon>Pseudomonadati</taxon>
        <taxon>Myxococcota</taxon>
        <taxon>Myxococcia</taxon>
        <taxon>Myxococcales</taxon>
        <taxon>Cystobacterineae</taxon>
        <taxon>Myxococcaceae</taxon>
        <taxon>Pyxidicoccus</taxon>
    </lineage>
</organism>
<protein>
    <recommendedName>
        <fullName evidence="3">Lipoprotein</fullName>
    </recommendedName>
</protein>
<gene>
    <name evidence="1" type="ORF">JY651_19670</name>
</gene>
<evidence type="ECO:0008006" key="3">
    <source>
        <dbReference type="Google" id="ProtNLM"/>
    </source>
</evidence>
<name>A0ABX7P927_9BACT</name>
<dbReference type="EMBL" id="CP071090">
    <property type="protein sequence ID" value="QSQ26995.1"/>
    <property type="molecule type" value="Genomic_DNA"/>
</dbReference>
<keyword evidence="2" id="KW-1185">Reference proteome</keyword>
<accession>A0ABX7P927</accession>
<reference evidence="1 2" key="1">
    <citation type="submission" date="2021-02" db="EMBL/GenBank/DDBJ databases">
        <title>De Novo genome assembly of isolated myxobacteria.</title>
        <authorList>
            <person name="Stevens D.C."/>
        </authorList>
    </citation>
    <scope>NUCLEOTIDE SEQUENCE [LARGE SCALE GENOMIC DNA]</scope>
    <source>
        <strain evidence="2">SCPEA02</strain>
    </source>
</reference>
<evidence type="ECO:0000313" key="2">
    <source>
        <dbReference type="Proteomes" id="UP000662747"/>
    </source>
</evidence>
<sequence length="122" mass="12947">MNPDHYKVDLILFRPSWEGSVPPDCLAISPEVTATLDGQVMTSYAEGSGPALGGCTEPVFTLILPRSRYGTEGGNARFVLSDSSHTMSAVFEDFYVPQEEGTLSLPVLGCEGVAKCTGSGTR</sequence>
<evidence type="ECO:0000313" key="1">
    <source>
        <dbReference type="EMBL" id="QSQ26995.1"/>
    </source>
</evidence>
<dbReference type="Proteomes" id="UP000662747">
    <property type="component" value="Chromosome"/>
</dbReference>
<proteinExistence type="predicted"/>